<keyword evidence="3" id="KW-1185">Reference proteome</keyword>
<sequence>MRAPQPALIRSEVVQAAEAAAMRRRRQSGAGGWADPTETKDGRFWNPVVDPAARAASLVADPVATMVSATSIR</sequence>
<dbReference type="Proteomes" id="UP000008021">
    <property type="component" value="Chromosome 10"/>
</dbReference>
<dbReference type="EnsemblPlants" id="OMERI10G06840.1">
    <property type="protein sequence ID" value="OMERI10G06840.1"/>
    <property type="gene ID" value="OMERI10G06840"/>
</dbReference>
<organism evidence="2">
    <name type="scientific">Oryza meridionalis</name>
    <dbReference type="NCBI Taxonomy" id="40149"/>
    <lineage>
        <taxon>Eukaryota</taxon>
        <taxon>Viridiplantae</taxon>
        <taxon>Streptophyta</taxon>
        <taxon>Embryophyta</taxon>
        <taxon>Tracheophyta</taxon>
        <taxon>Spermatophyta</taxon>
        <taxon>Magnoliopsida</taxon>
        <taxon>Liliopsida</taxon>
        <taxon>Poales</taxon>
        <taxon>Poaceae</taxon>
        <taxon>BOP clade</taxon>
        <taxon>Oryzoideae</taxon>
        <taxon>Oryzeae</taxon>
        <taxon>Oryzinae</taxon>
        <taxon>Oryza</taxon>
    </lineage>
</organism>
<protein>
    <submittedName>
        <fullName evidence="2">Uncharacterized protein</fullName>
    </submittedName>
</protein>
<evidence type="ECO:0000313" key="2">
    <source>
        <dbReference type="EnsemblPlants" id="OMERI10G06840.1"/>
    </source>
</evidence>
<reference evidence="2" key="1">
    <citation type="submission" date="2015-04" db="UniProtKB">
        <authorList>
            <consortium name="EnsemblPlants"/>
        </authorList>
    </citation>
    <scope>IDENTIFICATION</scope>
</reference>
<proteinExistence type="predicted"/>
<reference evidence="2" key="2">
    <citation type="submission" date="2018-05" db="EMBL/GenBank/DDBJ databases">
        <title>OmerRS3 (Oryza meridionalis Reference Sequence Version 3).</title>
        <authorList>
            <person name="Zhang J."/>
            <person name="Kudrna D."/>
            <person name="Lee S."/>
            <person name="Talag J."/>
            <person name="Welchert J."/>
            <person name="Wing R.A."/>
        </authorList>
    </citation>
    <scope>NUCLEOTIDE SEQUENCE [LARGE SCALE GENOMIC DNA]</scope>
    <source>
        <strain evidence="2">cv. OR44</strain>
    </source>
</reference>
<dbReference type="Gramene" id="OMERI10G06840.1">
    <property type="protein sequence ID" value="OMERI10G06840.1"/>
    <property type="gene ID" value="OMERI10G06840"/>
</dbReference>
<accession>A0A0E0EXM8</accession>
<name>A0A0E0EXM8_9ORYZ</name>
<feature type="region of interest" description="Disordered" evidence="1">
    <location>
        <begin position="20"/>
        <end position="45"/>
    </location>
</feature>
<evidence type="ECO:0000256" key="1">
    <source>
        <dbReference type="SAM" id="MobiDB-lite"/>
    </source>
</evidence>
<dbReference type="AlphaFoldDB" id="A0A0E0EXM8"/>
<evidence type="ECO:0000313" key="3">
    <source>
        <dbReference type="Proteomes" id="UP000008021"/>
    </source>
</evidence>
<dbReference type="HOGENOM" id="CLU_2708939_0_0_1"/>